<dbReference type="SUPFAM" id="SSF109635">
    <property type="entry name" value="DnaK suppressor protein DksA, alpha-hairpin domain"/>
    <property type="match status" value="1"/>
</dbReference>
<dbReference type="Gene3D" id="1.20.120.910">
    <property type="entry name" value="DksA, coiled-coil domain"/>
    <property type="match status" value="1"/>
</dbReference>
<keyword evidence="4" id="KW-1185">Reference proteome</keyword>
<name>I7A299_MELRP</name>
<protein>
    <submittedName>
        <fullName evidence="3">TraR/DksA family transcriptional regulator</fullName>
    </submittedName>
</protein>
<evidence type="ECO:0000256" key="1">
    <source>
        <dbReference type="PROSITE-ProRule" id="PRU00510"/>
    </source>
</evidence>
<dbReference type="EMBL" id="CP003557">
    <property type="protein sequence ID" value="AFN75343.1"/>
    <property type="molecule type" value="Genomic_DNA"/>
</dbReference>
<dbReference type="PROSITE" id="PS51128">
    <property type="entry name" value="ZF_DKSA_2"/>
    <property type="match status" value="1"/>
</dbReference>
<feature type="compositionally biased region" description="Basic residues" evidence="2">
    <location>
        <begin position="22"/>
        <end position="51"/>
    </location>
</feature>
<dbReference type="STRING" id="1191523.MROS_2113"/>
<accession>I7A299</accession>
<reference evidence="3 4" key="1">
    <citation type="journal article" date="2013" name="PLoS ONE">
        <title>Genomic analysis of Melioribacter roseus, facultatively anaerobic organotrophic bacterium representing a novel deep lineage within Bacteriodetes/Chlorobi group.</title>
        <authorList>
            <person name="Kadnikov V.V."/>
            <person name="Mardanov A.V."/>
            <person name="Podosokorskaya O.A."/>
            <person name="Gavrilov S.N."/>
            <person name="Kublanov I.V."/>
            <person name="Beletsky A.V."/>
            <person name="Bonch-Osmolovskaya E.A."/>
            <person name="Ravin N.V."/>
        </authorList>
    </citation>
    <scope>NUCLEOTIDE SEQUENCE [LARGE SCALE GENOMIC DNA]</scope>
    <source>
        <strain evidence="4">JCM 17771 / P3M-2</strain>
    </source>
</reference>
<dbReference type="RefSeq" id="WP_014856775.1">
    <property type="nucleotide sequence ID" value="NC_018178.1"/>
</dbReference>
<dbReference type="eggNOG" id="COG1734">
    <property type="taxonomic scope" value="Bacteria"/>
</dbReference>
<dbReference type="KEGG" id="mro:MROS_2113"/>
<evidence type="ECO:0000313" key="3">
    <source>
        <dbReference type="EMBL" id="AFN75343.1"/>
    </source>
</evidence>
<organism evidence="3 4">
    <name type="scientific">Melioribacter roseus (strain DSM 23840 / JCM 17771 / VKM B-2668 / P3M-2)</name>
    <dbReference type="NCBI Taxonomy" id="1191523"/>
    <lineage>
        <taxon>Bacteria</taxon>
        <taxon>Pseudomonadati</taxon>
        <taxon>Ignavibacteriota</taxon>
        <taxon>Ignavibacteria</taxon>
        <taxon>Ignavibacteriales</taxon>
        <taxon>Melioribacteraceae</taxon>
        <taxon>Melioribacter</taxon>
    </lineage>
</organism>
<dbReference type="PATRIC" id="fig|1191523.3.peg.2234"/>
<dbReference type="InterPro" id="IPR037187">
    <property type="entry name" value="DnaK_N"/>
</dbReference>
<dbReference type="HOGENOM" id="CLU_1208645_0_0_10"/>
<evidence type="ECO:0000313" key="4">
    <source>
        <dbReference type="Proteomes" id="UP000009011"/>
    </source>
</evidence>
<proteinExistence type="predicted"/>
<gene>
    <name evidence="3" type="ordered locus">MROS_2113</name>
</gene>
<feature type="region of interest" description="Disordered" evidence="2">
    <location>
        <begin position="1"/>
        <end position="84"/>
    </location>
</feature>
<comment type="caution">
    <text evidence="1">Lacks conserved residue(s) required for the propagation of feature annotation.</text>
</comment>
<dbReference type="Proteomes" id="UP000009011">
    <property type="component" value="Chromosome"/>
</dbReference>
<dbReference type="PANTHER" id="PTHR33823:SF2">
    <property type="entry name" value="RNA POLYMERASE-BINDING TRANSCRIPTION FACTOR DKSA"/>
    <property type="match status" value="1"/>
</dbReference>
<evidence type="ECO:0000256" key="2">
    <source>
        <dbReference type="SAM" id="MobiDB-lite"/>
    </source>
</evidence>
<sequence length="229" mass="25769">MAKKQTQKKSAADSKKSAAKSAKSKKSASAVSKKKTTGKKAVTKSSKKAAVSKKSTSKVAETKSKKAPKKTEKKKVASENKVEVMSPTKKMKKIQGYSKAELEEFKQIIIEKRNEIIEQLQALKEQMMDPTTGQYVNENSPYSLHMAEQGTDAMEREKLYLWAQRENKFLGYLDEALQRIENGTYGICIECIDEPQNLCPTCPLIPKERLKAVPHTQHCLQVKQKMQSK</sequence>
<dbReference type="AlphaFoldDB" id="I7A299"/>
<dbReference type="PANTHER" id="PTHR33823">
    <property type="entry name" value="RNA POLYMERASE-BINDING TRANSCRIPTION FACTOR DKSA-RELATED"/>
    <property type="match status" value="1"/>
</dbReference>